<feature type="domain" description="Secretin/TonB short N-terminal" evidence="9">
    <location>
        <begin position="68"/>
        <end position="119"/>
    </location>
</feature>
<comment type="subcellular location">
    <subcellularLocation>
        <location evidence="1 7">Cell outer membrane</location>
        <topology evidence="1 7">Multi-pass membrane protein</topology>
    </subcellularLocation>
</comment>
<dbReference type="InterPro" id="IPR012910">
    <property type="entry name" value="Plug_dom"/>
</dbReference>
<dbReference type="Proteomes" id="UP000829476">
    <property type="component" value="Chromosome"/>
</dbReference>
<dbReference type="NCBIfam" id="TIGR04057">
    <property type="entry name" value="SusC_RagA_signa"/>
    <property type="match status" value="1"/>
</dbReference>
<dbReference type="InterPro" id="IPR039426">
    <property type="entry name" value="TonB-dep_rcpt-like"/>
</dbReference>
<dbReference type="Pfam" id="PF13715">
    <property type="entry name" value="CarbopepD_reg_2"/>
    <property type="match status" value="1"/>
</dbReference>
<dbReference type="Pfam" id="PF07660">
    <property type="entry name" value="STN"/>
    <property type="match status" value="1"/>
</dbReference>
<keyword evidence="11" id="KW-1185">Reference proteome</keyword>
<dbReference type="InterPro" id="IPR023996">
    <property type="entry name" value="TonB-dep_OMP_SusC/RagA"/>
</dbReference>
<dbReference type="PROSITE" id="PS52016">
    <property type="entry name" value="TONB_DEPENDENT_REC_3"/>
    <property type="match status" value="1"/>
</dbReference>
<evidence type="ECO:0000256" key="6">
    <source>
        <dbReference type="ARBA" id="ARBA00023237"/>
    </source>
</evidence>
<evidence type="ECO:0000256" key="1">
    <source>
        <dbReference type="ARBA" id="ARBA00004571"/>
    </source>
</evidence>
<keyword evidence="6 7" id="KW-0998">Cell outer membrane</keyword>
<accession>A0ABY3YHY2</accession>
<dbReference type="SUPFAM" id="SSF56935">
    <property type="entry name" value="Porins"/>
    <property type="match status" value="1"/>
</dbReference>
<evidence type="ECO:0000256" key="5">
    <source>
        <dbReference type="ARBA" id="ARBA00023136"/>
    </source>
</evidence>
<dbReference type="RefSeq" id="WP_242935642.1">
    <property type="nucleotide sequence ID" value="NZ_CP094326.1"/>
</dbReference>
<name>A0ABY3YHY2_9FLAO</name>
<evidence type="ECO:0000256" key="3">
    <source>
        <dbReference type="ARBA" id="ARBA00022452"/>
    </source>
</evidence>
<keyword evidence="3 7" id="KW-1134">Transmembrane beta strand</keyword>
<evidence type="ECO:0000256" key="4">
    <source>
        <dbReference type="ARBA" id="ARBA00022692"/>
    </source>
</evidence>
<keyword evidence="5 7" id="KW-0472">Membrane</keyword>
<dbReference type="EMBL" id="CP094326">
    <property type="protein sequence ID" value="UNY97228.1"/>
    <property type="molecule type" value="Genomic_DNA"/>
</dbReference>
<dbReference type="InterPro" id="IPR023997">
    <property type="entry name" value="TonB-dep_OMP_SusC/RagA_CS"/>
</dbReference>
<evidence type="ECO:0000313" key="11">
    <source>
        <dbReference type="Proteomes" id="UP000829476"/>
    </source>
</evidence>
<evidence type="ECO:0000256" key="8">
    <source>
        <dbReference type="SAM" id="MobiDB-lite"/>
    </source>
</evidence>
<evidence type="ECO:0000313" key="10">
    <source>
        <dbReference type="EMBL" id="UNY97228.1"/>
    </source>
</evidence>
<comment type="similarity">
    <text evidence="7">Belongs to the TonB-dependent receptor family.</text>
</comment>
<gene>
    <name evidence="10" type="ORF">MQE36_08970</name>
</gene>
<proteinExistence type="inferred from homology"/>
<organism evidence="10 11">
    <name type="scientific">Zhouia spongiae</name>
    <dbReference type="NCBI Taxonomy" id="2202721"/>
    <lineage>
        <taxon>Bacteria</taxon>
        <taxon>Pseudomonadati</taxon>
        <taxon>Bacteroidota</taxon>
        <taxon>Flavobacteriia</taxon>
        <taxon>Flavobacteriales</taxon>
        <taxon>Flavobacteriaceae</taxon>
        <taxon>Zhouia</taxon>
    </lineage>
</organism>
<feature type="region of interest" description="Disordered" evidence="8">
    <location>
        <begin position="935"/>
        <end position="954"/>
    </location>
</feature>
<sequence>MKKYMIRSLSDRQFLKFDLKMKLTTILLLVSLFKIQASTYSQNTKLTLDMNNASVGEVFKEIEGTSEFRFLYESTNVDLTRKVSIHVKKKKIDDVLSLLFKGTHIDYKVYNRQVLLTKKKTLDIPEDVKIESGSQQRLVRGTIRDANGTPLPGTNILEKGTSNGTQSDFDGHYAINVSGTNAVLVISYVGFTTVEIAVGTRTNIDVTLQENAAALDEVVVVGYESQRRRDLTSAVVTTSSKELNKRVSNSADQLLQGRLPGLQVRQSSGEPGNTGTNLLIRGPGTFSSAGNNPLVIIDGLPSSEGLNAINPNDINNITVLKDAASAAIYGSRGANGVIVVTTKRGTGDRFSVTINSNLSLEKATMVPDVINDPVEYMTFFNEAANNTLGANPLYTDEDIANYSDPNRDRSIYPQYDWLDQVFVSTISQNQYLGISGAKGKTNYNISIGYADQPGVFKGFDYEKYTSQANLTSQVSDRIKISFNNLLRYDEREGPRQGAIDQFLSALATNPMVPAYTPDGRLSSSIFGRNATGFGNGNKHVLGIIEYARKQTKGLYGQTNFSFDWELMDNLFFENKIGVNYSFIDVNDAQPTIPQYDYSTGNFISNLDVGTPHGVTISNTKNTHTVIYNQLRYKHDFSEDHKMEALVGRQQDKDYTQFLSGFRTGFSSNDIRQLDAGSTSGARSNSRADRWGLVGYYGNAKYSYKDKYIIKGSMRYDGTSRLPKDSRWGLFYSGSFAWRISDEAFLADVSWLDDLKFRASYGSLGNQNINNFNGAPYPYQTLLNSTYYNIGGQTLTGFSRSSLTDNSLTWETTTMLDFGLDASLFSNKLNITFDYYQKETSDILRQGQIPDYIGLNPPIVNRGTMRNTGYEFMLGYRDTLGEDFNFAIDASIYGFKNELVKFGGQQINNRTIFREGLEYDAYFMYQYDGIFRSEEEAQQAPDQTPAGGANVAGGVRLKDENNDGVVNQEDKVVIDGRYPTFNYSLNLTANWKNFDLTVFLFGSEGQKTYVTGWGIEPFRQNAMPIKDWRNRWTPENPDASMPRLYIADGRGAGNNGVSYTSSYFLKDASFMRIKNINLGYTFNSLIDDLKLPISNLRLFVSLDNVVTFSSFPGLDPERPVTSGDYVSYPQVKSYTMGLNLTF</sequence>
<dbReference type="InterPro" id="IPR037066">
    <property type="entry name" value="Plug_dom_sf"/>
</dbReference>
<keyword evidence="4 7" id="KW-0812">Transmembrane</keyword>
<evidence type="ECO:0000256" key="7">
    <source>
        <dbReference type="PROSITE-ProRule" id="PRU01360"/>
    </source>
</evidence>
<dbReference type="Gene3D" id="2.170.130.10">
    <property type="entry name" value="TonB-dependent receptor, plug domain"/>
    <property type="match status" value="1"/>
</dbReference>
<protein>
    <submittedName>
        <fullName evidence="10">TonB-dependent receptor</fullName>
    </submittedName>
</protein>
<dbReference type="InterPro" id="IPR036942">
    <property type="entry name" value="Beta-barrel_TonB_sf"/>
</dbReference>
<dbReference type="Gene3D" id="2.60.40.1120">
    <property type="entry name" value="Carboxypeptidase-like, regulatory domain"/>
    <property type="match status" value="1"/>
</dbReference>
<dbReference type="Gene3D" id="2.40.170.20">
    <property type="entry name" value="TonB-dependent receptor, beta-barrel domain"/>
    <property type="match status" value="1"/>
</dbReference>
<keyword evidence="10" id="KW-0675">Receptor</keyword>
<reference evidence="10 11" key="1">
    <citation type="journal article" date="2018" name="Int. J. Syst. Evol. Microbiol.">
        <title>Zhouia spongiae sp. nov., isolated from a marine sponge.</title>
        <authorList>
            <person name="Zhuang L."/>
            <person name="Lin B."/>
            <person name="Qin F."/>
            <person name="Luo L."/>
        </authorList>
    </citation>
    <scope>NUCLEOTIDE SEQUENCE [LARGE SCALE GENOMIC DNA]</scope>
    <source>
        <strain evidence="10 11">HN-Y44</strain>
    </source>
</reference>
<dbReference type="NCBIfam" id="TIGR04056">
    <property type="entry name" value="OMP_RagA_SusC"/>
    <property type="match status" value="1"/>
</dbReference>
<keyword evidence="2 7" id="KW-0813">Transport</keyword>
<dbReference type="SUPFAM" id="SSF49464">
    <property type="entry name" value="Carboxypeptidase regulatory domain-like"/>
    <property type="match status" value="1"/>
</dbReference>
<dbReference type="InterPro" id="IPR008969">
    <property type="entry name" value="CarboxyPept-like_regulatory"/>
</dbReference>
<dbReference type="Pfam" id="PF07715">
    <property type="entry name" value="Plug"/>
    <property type="match status" value="1"/>
</dbReference>
<dbReference type="SMART" id="SM00965">
    <property type="entry name" value="STN"/>
    <property type="match status" value="1"/>
</dbReference>
<evidence type="ECO:0000259" key="9">
    <source>
        <dbReference type="SMART" id="SM00965"/>
    </source>
</evidence>
<evidence type="ECO:0000256" key="2">
    <source>
        <dbReference type="ARBA" id="ARBA00022448"/>
    </source>
</evidence>
<dbReference type="InterPro" id="IPR011662">
    <property type="entry name" value="Secretin/TonB_short_N"/>
</dbReference>